<feature type="transmembrane region" description="Helical" evidence="6">
    <location>
        <begin position="157"/>
        <end position="176"/>
    </location>
</feature>
<feature type="transmembrane region" description="Helical" evidence="6">
    <location>
        <begin position="21"/>
        <end position="44"/>
    </location>
</feature>
<dbReference type="CDD" id="cd17486">
    <property type="entry name" value="MFS_AmpG_like"/>
    <property type="match status" value="1"/>
</dbReference>
<evidence type="ECO:0000256" key="1">
    <source>
        <dbReference type="ARBA" id="ARBA00004141"/>
    </source>
</evidence>
<feature type="transmembrane region" description="Helical" evidence="6">
    <location>
        <begin position="361"/>
        <end position="383"/>
    </location>
</feature>
<accession>K6YJP7</accession>
<comment type="caution">
    <text evidence="7">The sequence shown here is derived from an EMBL/GenBank/DDBJ whole genome shotgun (WGS) entry which is preliminary data.</text>
</comment>
<dbReference type="InterPro" id="IPR004752">
    <property type="entry name" value="AmpG_permease/AT-1"/>
</dbReference>
<gene>
    <name evidence="7" type="primary">ampG</name>
    <name evidence="7" type="ORF">GLIP_4197</name>
</gene>
<evidence type="ECO:0000256" key="4">
    <source>
        <dbReference type="ARBA" id="ARBA00022989"/>
    </source>
</evidence>
<dbReference type="NCBIfam" id="TIGR00901">
    <property type="entry name" value="2A0125"/>
    <property type="match status" value="1"/>
</dbReference>
<feature type="transmembrane region" description="Helical" evidence="6">
    <location>
        <begin position="324"/>
        <end position="349"/>
    </location>
</feature>
<reference evidence="7 8" key="1">
    <citation type="journal article" date="2017" name="Antonie Van Leeuwenhoek">
        <title>Rhizobium rhizosphaerae sp. nov., a novel species isolated from rice rhizosphere.</title>
        <authorList>
            <person name="Zhao J.J."/>
            <person name="Zhang J."/>
            <person name="Zhang R.J."/>
            <person name="Zhang C.W."/>
            <person name="Yin H.Q."/>
            <person name="Zhang X.X."/>
        </authorList>
    </citation>
    <scope>NUCLEOTIDE SEQUENCE [LARGE SCALE GENOMIC DNA]</scope>
    <source>
        <strain evidence="7 8">E3</strain>
    </source>
</reference>
<organism evidence="7 8">
    <name type="scientific">Aliiglaciecola lipolytica E3</name>
    <dbReference type="NCBI Taxonomy" id="1127673"/>
    <lineage>
        <taxon>Bacteria</taxon>
        <taxon>Pseudomonadati</taxon>
        <taxon>Pseudomonadota</taxon>
        <taxon>Gammaproteobacteria</taxon>
        <taxon>Alteromonadales</taxon>
        <taxon>Alteromonadaceae</taxon>
        <taxon>Aliiglaciecola</taxon>
    </lineage>
</organism>
<keyword evidence="8" id="KW-1185">Reference proteome</keyword>
<evidence type="ECO:0000256" key="3">
    <source>
        <dbReference type="ARBA" id="ARBA00022692"/>
    </source>
</evidence>
<dbReference type="Proteomes" id="UP000006334">
    <property type="component" value="Unassembled WGS sequence"/>
</dbReference>
<evidence type="ECO:0000256" key="6">
    <source>
        <dbReference type="SAM" id="Phobius"/>
    </source>
</evidence>
<feature type="transmembrane region" description="Helical" evidence="6">
    <location>
        <begin position="50"/>
        <end position="67"/>
    </location>
</feature>
<evidence type="ECO:0000313" key="7">
    <source>
        <dbReference type="EMBL" id="GAC16808.1"/>
    </source>
</evidence>
<keyword evidence="2" id="KW-0813">Transport</keyword>
<comment type="subcellular location">
    <subcellularLocation>
        <location evidence="1">Membrane</location>
        <topology evidence="1">Multi-pass membrane protein</topology>
    </subcellularLocation>
</comment>
<dbReference type="PANTHER" id="PTHR12778">
    <property type="entry name" value="SOLUTE CARRIER FAMILY 33 ACETYL-COA TRANSPORTER -RELATED"/>
    <property type="match status" value="1"/>
</dbReference>
<dbReference type="InterPro" id="IPR036259">
    <property type="entry name" value="MFS_trans_sf"/>
</dbReference>
<feature type="transmembrane region" description="Helical" evidence="6">
    <location>
        <begin position="298"/>
        <end position="318"/>
    </location>
</feature>
<dbReference type="InterPro" id="IPR011701">
    <property type="entry name" value="MFS"/>
</dbReference>
<dbReference type="Pfam" id="PF07690">
    <property type="entry name" value="MFS_1"/>
    <property type="match status" value="1"/>
</dbReference>
<sequence length="425" mass="46476">MTVGSTPPKTLYQALFNKRMLICICTGFSSGLPLYLLIQFIPAWLRSFDVDLSTIGLINLVLFPYTWKFIWSPLVDRFVPPFLGRRRGWMLITQLGLLLAIASLALYDPTTNLTKIIWTVAIIAFLSATQDIVIDAARREILPDDELGAGNGFYAQAYRIASFVPGSLGLILVGFYPWSVAHLSIAAFMLVGIVTTLLMSESSKPSEVPHTLKSAVIDPFKEFFDRDGWQSAVWILLFIIFYKLGDSMATALETPFFLDMGFSTVEVGTVAKISKTIGATVGTILGGVVMIKLGINKSLWIFGVFQIVSILGYVALSIVGYNYLMLAVASGFEYFGVGLGSVALIAFMAKSTSRLFTATQFALLSSLAAVPRTFISAGTGYIIEAVGYTQFFLICFACAIPGMLMLFKIAPWNSQKTAVEETIAE</sequence>
<dbReference type="EMBL" id="BAEN01000076">
    <property type="protein sequence ID" value="GAC16808.1"/>
    <property type="molecule type" value="Genomic_DNA"/>
</dbReference>
<proteinExistence type="predicted"/>
<dbReference type="AlphaFoldDB" id="K6YJP7"/>
<dbReference type="SUPFAM" id="SSF103473">
    <property type="entry name" value="MFS general substrate transporter"/>
    <property type="match status" value="1"/>
</dbReference>
<feature type="transmembrane region" description="Helical" evidence="6">
    <location>
        <begin position="231"/>
        <end position="252"/>
    </location>
</feature>
<feature type="transmembrane region" description="Helical" evidence="6">
    <location>
        <begin position="88"/>
        <end position="107"/>
    </location>
</feature>
<name>K6YJP7_9ALTE</name>
<keyword evidence="4 6" id="KW-1133">Transmembrane helix</keyword>
<protein>
    <submittedName>
        <fullName evidence="7">MFS transporter, PAT family, beta-lactamase induction signal transducer AmpG</fullName>
    </submittedName>
</protein>
<evidence type="ECO:0000256" key="5">
    <source>
        <dbReference type="ARBA" id="ARBA00023136"/>
    </source>
</evidence>
<feature type="transmembrane region" description="Helical" evidence="6">
    <location>
        <begin position="389"/>
        <end position="407"/>
    </location>
</feature>
<feature type="transmembrane region" description="Helical" evidence="6">
    <location>
        <begin position="182"/>
        <end position="200"/>
    </location>
</feature>
<dbReference type="eggNOG" id="COG2807">
    <property type="taxonomic scope" value="Bacteria"/>
</dbReference>
<dbReference type="GO" id="GO:0022857">
    <property type="term" value="F:transmembrane transporter activity"/>
    <property type="evidence" value="ECO:0007669"/>
    <property type="project" value="InterPro"/>
</dbReference>
<dbReference type="PANTHER" id="PTHR12778:SF10">
    <property type="entry name" value="MAJOR FACILITATOR SUPERFAMILY DOMAIN-CONTAINING PROTEIN 3"/>
    <property type="match status" value="1"/>
</dbReference>
<evidence type="ECO:0000313" key="8">
    <source>
        <dbReference type="Proteomes" id="UP000006334"/>
    </source>
</evidence>
<keyword evidence="3 6" id="KW-0812">Transmembrane</keyword>
<dbReference type="Gene3D" id="1.20.1250.20">
    <property type="entry name" value="MFS general substrate transporter like domains"/>
    <property type="match status" value="2"/>
</dbReference>
<keyword evidence="5 6" id="KW-0472">Membrane</keyword>
<dbReference type="GO" id="GO:0016020">
    <property type="term" value="C:membrane"/>
    <property type="evidence" value="ECO:0007669"/>
    <property type="project" value="UniProtKB-SubCell"/>
</dbReference>
<evidence type="ECO:0000256" key="2">
    <source>
        <dbReference type="ARBA" id="ARBA00022448"/>
    </source>
</evidence>
<dbReference type="STRING" id="1127673.GLIP_4197"/>